<sequence>MARLNPYVKVLGARIYRPVKPLLDPLFSRVKPVHILILLLVVGLGGSFWPVVDGRLNLAPSAQEKAAWWPGSKETEEWVSRPDRLRAEILKWEKVLQDRPYDQGVLLQLAVLNWQVYEEQKALEYFARAKYLDPNNAEVRRLGESIFLF</sequence>
<evidence type="ECO:0000256" key="1">
    <source>
        <dbReference type="PROSITE-ProRule" id="PRU00339"/>
    </source>
</evidence>
<dbReference type="PROSITE" id="PS50005">
    <property type="entry name" value="TPR"/>
    <property type="match status" value="1"/>
</dbReference>
<feature type="repeat" description="TPR" evidence="1">
    <location>
        <begin position="103"/>
        <end position="136"/>
    </location>
</feature>
<comment type="caution">
    <text evidence="3">The sequence shown here is derived from an EMBL/GenBank/DDBJ whole genome shotgun (WGS) entry which is preliminary data.</text>
</comment>
<evidence type="ECO:0000313" key="3">
    <source>
        <dbReference type="EMBL" id="KKU61799.1"/>
    </source>
</evidence>
<dbReference type="Proteomes" id="UP000033860">
    <property type="component" value="Unassembled WGS sequence"/>
</dbReference>
<reference evidence="3 4" key="1">
    <citation type="journal article" date="2015" name="Nature">
        <title>rRNA introns, odd ribosomes, and small enigmatic genomes across a large radiation of phyla.</title>
        <authorList>
            <person name="Brown C.T."/>
            <person name="Hug L.A."/>
            <person name="Thomas B.C."/>
            <person name="Sharon I."/>
            <person name="Castelle C.J."/>
            <person name="Singh A."/>
            <person name="Wilkins M.J."/>
            <person name="Williams K.H."/>
            <person name="Banfield J.F."/>
        </authorList>
    </citation>
    <scope>NUCLEOTIDE SEQUENCE [LARGE SCALE GENOMIC DNA]</scope>
</reference>
<keyword evidence="1" id="KW-0802">TPR repeat</keyword>
<keyword evidence="2" id="KW-1133">Transmembrane helix</keyword>
<keyword evidence="2" id="KW-0472">Membrane</keyword>
<organism evidence="3 4">
    <name type="scientific">Candidatus Beckwithbacteria bacterium GW2011_GWB1_47_15</name>
    <dbReference type="NCBI Taxonomy" id="1618371"/>
    <lineage>
        <taxon>Bacteria</taxon>
        <taxon>Candidatus Beckwithiibacteriota</taxon>
    </lineage>
</organism>
<dbReference type="InterPro" id="IPR019734">
    <property type="entry name" value="TPR_rpt"/>
</dbReference>
<dbReference type="AlphaFoldDB" id="A0A0G1RWV2"/>
<feature type="transmembrane region" description="Helical" evidence="2">
    <location>
        <begin position="33"/>
        <end position="52"/>
    </location>
</feature>
<protein>
    <submittedName>
        <fullName evidence="3">Uncharacterized protein</fullName>
    </submittedName>
</protein>
<gene>
    <name evidence="3" type="ORF">UX85_C0001G0013</name>
</gene>
<accession>A0A0G1RWV2</accession>
<evidence type="ECO:0000256" key="2">
    <source>
        <dbReference type="SAM" id="Phobius"/>
    </source>
</evidence>
<keyword evidence="2" id="KW-0812">Transmembrane</keyword>
<dbReference type="InterPro" id="IPR011990">
    <property type="entry name" value="TPR-like_helical_dom_sf"/>
</dbReference>
<dbReference type="SUPFAM" id="SSF48452">
    <property type="entry name" value="TPR-like"/>
    <property type="match status" value="1"/>
</dbReference>
<evidence type="ECO:0000313" key="4">
    <source>
        <dbReference type="Proteomes" id="UP000033860"/>
    </source>
</evidence>
<name>A0A0G1RWV2_9BACT</name>
<proteinExistence type="predicted"/>
<dbReference type="EMBL" id="LCNT01000001">
    <property type="protein sequence ID" value="KKU61799.1"/>
    <property type="molecule type" value="Genomic_DNA"/>
</dbReference>